<name>C3ZPJ0_BRAFL</name>
<protein>
    <submittedName>
        <fullName evidence="1">Uncharacterized protein</fullName>
    </submittedName>
</protein>
<proteinExistence type="predicted"/>
<accession>C3ZPJ0</accession>
<sequence length="249" mass="28468">MAAKIVSDACFNIIFALQIGKSKITLRLNEAGEAGDFTCCKGGHGHHHLISDVLVQKVDCCSFRKGPAYPGRSFQLALYRAQVKDKEFRQYPPDQMEGFANKHAPGLWDILLKSMTRPDQWLKYNNMDVQMADDFRLLNTVTRREGRFMIKVRVLDPVDGEGQKQVVGRRKRWKQTRSMAGLLQVISGSPGVSREFRMFAQAQYVPVTCCPHQPCWQRSRDRRSQSVQTHYASWVRRSDVISGSTQYIP</sequence>
<organism>
    <name type="scientific">Branchiostoma floridae</name>
    <name type="common">Florida lancelet</name>
    <name type="synonym">Amphioxus</name>
    <dbReference type="NCBI Taxonomy" id="7739"/>
    <lineage>
        <taxon>Eukaryota</taxon>
        <taxon>Metazoa</taxon>
        <taxon>Chordata</taxon>
        <taxon>Cephalochordata</taxon>
        <taxon>Leptocardii</taxon>
        <taxon>Amphioxiformes</taxon>
        <taxon>Branchiostomatidae</taxon>
        <taxon>Branchiostoma</taxon>
    </lineage>
</organism>
<dbReference type="EMBL" id="GG666657">
    <property type="protein sequence ID" value="EEN45559.1"/>
    <property type="molecule type" value="Genomic_DNA"/>
</dbReference>
<gene>
    <name evidence="1" type="ORF">BRAFLDRAFT_128195</name>
</gene>
<evidence type="ECO:0000313" key="1">
    <source>
        <dbReference type="EMBL" id="EEN45559.1"/>
    </source>
</evidence>
<dbReference type="AlphaFoldDB" id="C3ZPJ0"/>
<dbReference type="InParanoid" id="C3ZPJ0"/>
<reference evidence="1" key="1">
    <citation type="journal article" date="2008" name="Nature">
        <title>The amphioxus genome and the evolution of the chordate karyotype.</title>
        <authorList>
            <consortium name="US DOE Joint Genome Institute (JGI-PGF)"/>
            <person name="Putnam N.H."/>
            <person name="Butts T."/>
            <person name="Ferrier D.E.K."/>
            <person name="Furlong R.F."/>
            <person name="Hellsten U."/>
            <person name="Kawashima T."/>
            <person name="Robinson-Rechavi M."/>
            <person name="Shoguchi E."/>
            <person name="Terry A."/>
            <person name="Yu J.-K."/>
            <person name="Benito-Gutierrez E.L."/>
            <person name="Dubchak I."/>
            <person name="Garcia-Fernandez J."/>
            <person name="Gibson-Brown J.J."/>
            <person name="Grigoriev I.V."/>
            <person name="Horton A.C."/>
            <person name="de Jong P.J."/>
            <person name="Jurka J."/>
            <person name="Kapitonov V.V."/>
            <person name="Kohara Y."/>
            <person name="Kuroki Y."/>
            <person name="Lindquist E."/>
            <person name="Lucas S."/>
            <person name="Osoegawa K."/>
            <person name="Pennacchio L.A."/>
            <person name="Salamov A.A."/>
            <person name="Satou Y."/>
            <person name="Sauka-Spengler T."/>
            <person name="Schmutz J."/>
            <person name="Shin-I T."/>
            <person name="Toyoda A."/>
            <person name="Bronner-Fraser M."/>
            <person name="Fujiyama A."/>
            <person name="Holland L.Z."/>
            <person name="Holland P.W.H."/>
            <person name="Satoh N."/>
            <person name="Rokhsar D.S."/>
        </authorList>
    </citation>
    <scope>NUCLEOTIDE SEQUENCE [LARGE SCALE GENOMIC DNA]</scope>
    <source>
        <strain evidence="1">S238N-H82</strain>
        <tissue evidence="1">Testes</tissue>
    </source>
</reference>